<keyword evidence="6" id="KW-0067">ATP-binding</keyword>
<dbReference type="AlphaFoldDB" id="A0AAD9N8K8"/>
<evidence type="ECO:0000259" key="7">
    <source>
        <dbReference type="PROSITE" id="PS50011"/>
    </source>
</evidence>
<keyword evidence="4" id="KW-0547">Nucleotide-binding</keyword>
<protein>
    <recommendedName>
        <fullName evidence="7">Protein kinase domain-containing protein</fullName>
    </recommendedName>
</protein>
<evidence type="ECO:0000313" key="9">
    <source>
        <dbReference type="Proteomes" id="UP001208570"/>
    </source>
</evidence>
<keyword evidence="9" id="KW-1185">Reference proteome</keyword>
<gene>
    <name evidence="8" type="ORF">LSH36_126g08022</name>
</gene>
<sequence>MDGGGILVDMMSPTEGSQETAYIPIRILGRGAFGEAVLYRKCEDNNLVVWKEINLQRLGDKERSEAQNEIDILAMLNHANIISYYNHFLDDGALVLLSADICYSSYSRIQYFTSYVGTPYYMSPELIRGDR</sequence>
<comment type="caution">
    <text evidence="8">The sequence shown here is derived from an EMBL/GenBank/DDBJ whole genome shotgun (WGS) entry which is preliminary data.</text>
</comment>
<evidence type="ECO:0000313" key="8">
    <source>
        <dbReference type="EMBL" id="KAK2160855.1"/>
    </source>
</evidence>
<feature type="domain" description="Protein kinase" evidence="7">
    <location>
        <begin position="22"/>
        <end position="131"/>
    </location>
</feature>
<keyword evidence="2" id="KW-0723">Serine/threonine-protein kinase</keyword>
<evidence type="ECO:0000256" key="4">
    <source>
        <dbReference type="ARBA" id="ARBA00022741"/>
    </source>
</evidence>
<dbReference type="InterPro" id="IPR000719">
    <property type="entry name" value="Prot_kinase_dom"/>
</dbReference>
<dbReference type="Pfam" id="PF00069">
    <property type="entry name" value="Pkinase"/>
    <property type="match status" value="1"/>
</dbReference>
<comment type="similarity">
    <text evidence="1">Belongs to the protein kinase superfamily. NEK Ser/Thr protein kinase family. NIMA subfamily.</text>
</comment>
<organism evidence="8 9">
    <name type="scientific">Paralvinella palmiformis</name>
    <dbReference type="NCBI Taxonomy" id="53620"/>
    <lineage>
        <taxon>Eukaryota</taxon>
        <taxon>Metazoa</taxon>
        <taxon>Spiralia</taxon>
        <taxon>Lophotrochozoa</taxon>
        <taxon>Annelida</taxon>
        <taxon>Polychaeta</taxon>
        <taxon>Sedentaria</taxon>
        <taxon>Canalipalpata</taxon>
        <taxon>Terebellida</taxon>
        <taxon>Terebelliformia</taxon>
        <taxon>Alvinellidae</taxon>
        <taxon>Paralvinella</taxon>
    </lineage>
</organism>
<dbReference type="GO" id="GO:0004674">
    <property type="term" value="F:protein serine/threonine kinase activity"/>
    <property type="evidence" value="ECO:0007669"/>
    <property type="project" value="UniProtKB-KW"/>
</dbReference>
<keyword evidence="5" id="KW-0418">Kinase</keyword>
<dbReference type="SUPFAM" id="SSF56112">
    <property type="entry name" value="Protein kinase-like (PK-like)"/>
    <property type="match status" value="1"/>
</dbReference>
<name>A0AAD9N8K8_9ANNE</name>
<dbReference type="InterPro" id="IPR011009">
    <property type="entry name" value="Kinase-like_dom_sf"/>
</dbReference>
<accession>A0AAD9N8K8</accession>
<evidence type="ECO:0000256" key="2">
    <source>
        <dbReference type="ARBA" id="ARBA00022527"/>
    </source>
</evidence>
<dbReference type="InterPro" id="IPR051997">
    <property type="entry name" value="STK_NEK"/>
</dbReference>
<dbReference type="EMBL" id="JAODUP010000126">
    <property type="protein sequence ID" value="KAK2160855.1"/>
    <property type="molecule type" value="Genomic_DNA"/>
</dbReference>
<dbReference type="Gene3D" id="3.30.200.20">
    <property type="entry name" value="Phosphorylase Kinase, domain 1"/>
    <property type="match status" value="1"/>
</dbReference>
<reference evidence="8" key="1">
    <citation type="journal article" date="2023" name="Mol. Biol. Evol.">
        <title>Third-Generation Sequencing Reveals the Adaptive Role of the Epigenome in Three Deep-Sea Polychaetes.</title>
        <authorList>
            <person name="Perez M."/>
            <person name="Aroh O."/>
            <person name="Sun Y."/>
            <person name="Lan Y."/>
            <person name="Juniper S.K."/>
            <person name="Young C.R."/>
            <person name="Angers B."/>
            <person name="Qian P.Y."/>
        </authorList>
    </citation>
    <scope>NUCLEOTIDE SEQUENCE</scope>
    <source>
        <strain evidence="8">P08H-3</strain>
    </source>
</reference>
<dbReference type="Proteomes" id="UP001208570">
    <property type="component" value="Unassembled WGS sequence"/>
</dbReference>
<evidence type="ECO:0000256" key="3">
    <source>
        <dbReference type="ARBA" id="ARBA00022679"/>
    </source>
</evidence>
<proteinExistence type="inferred from homology"/>
<dbReference type="PANTHER" id="PTHR44535">
    <property type="entry name" value="PROTEIN CBG16200"/>
    <property type="match status" value="1"/>
</dbReference>
<dbReference type="FunFam" id="3.30.200.20:FF:000097">
    <property type="entry name" value="Probable serine/threonine-protein kinase nek1"/>
    <property type="match status" value="1"/>
</dbReference>
<evidence type="ECO:0000256" key="6">
    <source>
        <dbReference type="ARBA" id="ARBA00022840"/>
    </source>
</evidence>
<dbReference type="PROSITE" id="PS50011">
    <property type="entry name" value="PROTEIN_KINASE_DOM"/>
    <property type="match status" value="1"/>
</dbReference>
<keyword evidence="3" id="KW-0808">Transferase</keyword>
<evidence type="ECO:0000256" key="5">
    <source>
        <dbReference type="ARBA" id="ARBA00022777"/>
    </source>
</evidence>
<evidence type="ECO:0000256" key="1">
    <source>
        <dbReference type="ARBA" id="ARBA00010886"/>
    </source>
</evidence>
<dbReference type="PANTHER" id="PTHR44535:SF1">
    <property type="entry name" value="SERINE_THREONINE-PROTEIN KINASE NEK9"/>
    <property type="match status" value="1"/>
</dbReference>
<dbReference type="GO" id="GO:0005524">
    <property type="term" value="F:ATP binding"/>
    <property type="evidence" value="ECO:0007669"/>
    <property type="project" value="UniProtKB-KW"/>
</dbReference>